<evidence type="ECO:0000256" key="3">
    <source>
        <dbReference type="ARBA" id="ARBA00022729"/>
    </source>
</evidence>
<evidence type="ECO:0000313" key="6">
    <source>
        <dbReference type="EMBL" id="MDL2408909.1"/>
    </source>
</evidence>
<evidence type="ECO:0000259" key="5">
    <source>
        <dbReference type="Pfam" id="PF00496"/>
    </source>
</evidence>
<dbReference type="InterPro" id="IPR000914">
    <property type="entry name" value="SBP_5_dom"/>
</dbReference>
<name>A0ABT7KJV2_9HYPH</name>
<evidence type="ECO:0000256" key="4">
    <source>
        <dbReference type="SAM" id="SignalP"/>
    </source>
</evidence>
<dbReference type="PIRSF" id="PIRSF002741">
    <property type="entry name" value="MppA"/>
    <property type="match status" value="1"/>
</dbReference>
<feature type="signal peptide" evidence="4">
    <location>
        <begin position="1"/>
        <end position="33"/>
    </location>
</feature>
<evidence type="ECO:0000256" key="2">
    <source>
        <dbReference type="ARBA" id="ARBA00005695"/>
    </source>
</evidence>
<dbReference type="PANTHER" id="PTHR30290:SF38">
    <property type="entry name" value="D,D-DIPEPTIDE-BINDING PERIPLASMIC PROTEIN DDPA-RELATED"/>
    <property type="match status" value="1"/>
</dbReference>
<proteinExistence type="inferred from homology"/>
<comment type="caution">
    <text evidence="6">The sequence shown here is derived from an EMBL/GenBank/DDBJ whole genome shotgun (WGS) entry which is preliminary data.</text>
</comment>
<accession>A0ABT7KJV2</accession>
<dbReference type="InterPro" id="IPR023765">
    <property type="entry name" value="SBP_5_CS"/>
</dbReference>
<dbReference type="InterPro" id="IPR030678">
    <property type="entry name" value="Peptide/Ni-bd"/>
</dbReference>
<dbReference type="Gene3D" id="3.10.105.10">
    <property type="entry name" value="Dipeptide-binding Protein, Domain 3"/>
    <property type="match status" value="1"/>
</dbReference>
<feature type="domain" description="Solute-binding protein family 5" evidence="5">
    <location>
        <begin position="77"/>
        <end position="425"/>
    </location>
</feature>
<organism evidence="6 7">
    <name type="scientific">Rhizobium calliandrae</name>
    <dbReference type="NCBI Taxonomy" id="1312182"/>
    <lineage>
        <taxon>Bacteria</taxon>
        <taxon>Pseudomonadati</taxon>
        <taxon>Pseudomonadota</taxon>
        <taxon>Alphaproteobacteria</taxon>
        <taxon>Hyphomicrobiales</taxon>
        <taxon>Rhizobiaceae</taxon>
        <taxon>Rhizobium/Agrobacterium group</taxon>
        <taxon>Rhizobium</taxon>
    </lineage>
</organism>
<feature type="chain" id="PRO_5047058829" evidence="4">
    <location>
        <begin position="34"/>
        <end position="532"/>
    </location>
</feature>
<comment type="similarity">
    <text evidence="2">Belongs to the bacterial solute-binding protein 5 family.</text>
</comment>
<dbReference type="RefSeq" id="WP_285882353.1">
    <property type="nucleotide sequence ID" value="NZ_JARFYN010000040.1"/>
</dbReference>
<dbReference type="EMBL" id="JARFYN010000040">
    <property type="protein sequence ID" value="MDL2408909.1"/>
    <property type="molecule type" value="Genomic_DNA"/>
</dbReference>
<reference evidence="6" key="1">
    <citation type="submission" date="2023-06" db="EMBL/GenBank/DDBJ databases">
        <title>Phylogenetic Diversity of Rhizobium strains.</title>
        <authorList>
            <person name="Moura F.T."/>
            <person name="Helene L.C.F."/>
            <person name="Hungria M."/>
        </authorList>
    </citation>
    <scope>NUCLEOTIDE SEQUENCE</scope>
    <source>
        <strain evidence="6">CCGE524</strain>
    </source>
</reference>
<dbReference type="Proteomes" id="UP001172630">
    <property type="component" value="Unassembled WGS sequence"/>
</dbReference>
<dbReference type="Gene3D" id="3.40.190.10">
    <property type="entry name" value="Periplasmic binding protein-like II"/>
    <property type="match status" value="1"/>
</dbReference>
<dbReference type="InterPro" id="IPR039424">
    <property type="entry name" value="SBP_5"/>
</dbReference>
<keyword evidence="7" id="KW-1185">Reference proteome</keyword>
<dbReference type="SUPFAM" id="SSF53850">
    <property type="entry name" value="Periplasmic binding protein-like II"/>
    <property type="match status" value="1"/>
</dbReference>
<dbReference type="PROSITE" id="PS01040">
    <property type="entry name" value="SBP_BACTERIAL_5"/>
    <property type="match status" value="1"/>
</dbReference>
<sequence length="532" mass="59277">MKYNFKISARTLIQTTLLSCLTIGLKVASPAAADTLRVIADGDMKTADPMVTTSWDTQVHAYLIYDKLFEMDEGGSPQPELAEKVEASEDLKSFTISLREGLKFSDGSSLTTDDVIQSLRRWSSRDVTGLLFAGRLKNMTKIDDQTFHIEMNGSFDVPEALAGITGNPAFIMPKRVATNAPTDALTDATGSGPYMFDLSSWRAGQTREYTKNPFYVPRKEPPSYYSGRKVATFDKIEISYVPDPNTALAGMLTGKFDIWSAPPMDSVLALRENPDLVVDKGTPAQGNIRPNYLVPPFNKVKAREALTYLIDQSEINLLSVGDPQFWHTCYAYLKCGSKYGDDSAYTGHRGPADYHKAKTLLEESGYKGEPIVILDPTDAAFDHAQMLYVAAQLRKIDANVDVQSMDWSTLASRRISKKPASEGGWNMFSSIMEGEAATSPLRHLQLASNCENAWFGWPCDEEIEKLRAAFIEANDDTQRKQVAYKLQKRASEYLPFILTGESNYARVHRSDLEGFNAAAPRLYFWNITRKSN</sequence>
<evidence type="ECO:0000256" key="1">
    <source>
        <dbReference type="ARBA" id="ARBA00004418"/>
    </source>
</evidence>
<protein>
    <submittedName>
        <fullName evidence="6">ABC transporter substrate-binding protein</fullName>
    </submittedName>
</protein>
<evidence type="ECO:0000313" key="7">
    <source>
        <dbReference type="Proteomes" id="UP001172630"/>
    </source>
</evidence>
<gene>
    <name evidence="6" type="ORF">PY650_25395</name>
</gene>
<dbReference type="PANTHER" id="PTHR30290">
    <property type="entry name" value="PERIPLASMIC BINDING COMPONENT OF ABC TRANSPORTER"/>
    <property type="match status" value="1"/>
</dbReference>
<dbReference type="Pfam" id="PF00496">
    <property type="entry name" value="SBP_bac_5"/>
    <property type="match status" value="1"/>
</dbReference>
<dbReference type="CDD" id="cd08502">
    <property type="entry name" value="PBP2_NikA_DppA_OppA_like_16"/>
    <property type="match status" value="1"/>
</dbReference>
<comment type="subcellular location">
    <subcellularLocation>
        <location evidence="1">Periplasm</location>
    </subcellularLocation>
</comment>
<keyword evidence="3 4" id="KW-0732">Signal</keyword>